<name>A0A0H3CG42_ENTCC</name>
<dbReference type="Proteomes" id="UP000002363">
    <property type="component" value="Chromosome"/>
</dbReference>
<dbReference type="KEGG" id="enc:ECL_01044"/>
<dbReference type="AlphaFoldDB" id="A0A0H3CG42"/>
<accession>A0A0H3CG42</accession>
<organism evidence="1 2">
    <name type="scientific">Enterobacter cloacae subsp. cloacae (strain ATCC 13047 / DSM 30054 / NBRC 13535 / NCTC 10005 / WDCM 00083 / NCDC 279-56)</name>
    <dbReference type="NCBI Taxonomy" id="716541"/>
    <lineage>
        <taxon>Bacteria</taxon>
        <taxon>Pseudomonadati</taxon>
        <taxon>Pseudomonadota</taxon>
        <taxon>Gammaproteobacteria</taxon>
        <taxon>Enterobacterales</taxon>
        <taxon>Enterobacteriaceae</taxon>
        <taxon>Enterobacter</taxon>
        <taxon>Enterobacter cloacae complex</taxon>
    </lineage>
</organism>
<evidence type="ECO:0008006" key="3">
    <source>
        <dbReference type="Google" id="ProtNLM"/>
    </source>
</evidence>
<evidence type="ECO:0000313" key="1">
    <source>
        <dbReference type="EMBL" id="ADF60605.1"/>
    </source>
</evidence>
<sequence>MYCATNNPGYLSHTGGQPVCHTPEMRCYGCEKQCRFNTSEDGQNRDCHALEYYIWPDNNTFLVEGIRHHFGEVNDKYISQPVVIIDFSHKNINYFLSENWLDQFKNMRLILVTDKKMTAIAHYWFYNDTLETTISSIIFYDDSAEEVSTKLKKTFLAKTIKPTGNRPKLSQNEYSLFSFLFNGWSPKKIAYRNGTSVKNTYAMKNRIERKLGVSITRLAS</sequence>
<dbReference type="GO" id="GO:0006355">
    <property type="term" value="P:regulation of DNA-templated transcription"/>
    <property type="evidence" value="ECO:0007669"/>
    <property type="project" value="InterPro"/>
</dbReference>
<dbReference type="HOGENOM" id="CLU_088924_0_0_6"/>
<dbReference type="EMBL" id="CP001918">
    <property type="protein sequence ID" value="ADF60605.1"/>
    <property type="molecule type" value="Genomic_DNA"/>
</dbReference>
<dbReference type="EnsemblBacteria" id="ADF60605">
    <property type="protein sequence ID" value="ADF60605"/>
    <property type="gene ID" value="ECL_01044"/>
</dbReference>
<keyword evidence="2" id="KW-1185">Reference proteome</keyword>
<reference evidence="1 2" key="1">
    <citation type="journal article" date="2010" name="J. Bacteriol.">
        <title>Complete genome sequence of Enterobacter cloacae subsp. cloacae type strain ATCC 13047.</title>
        <authorList>
            <person name="Ren Y."/>
            <person name="Ren Y."/>
            <person name="Zhou Z."/>
            <person name="Guo X."/>
            <person name="Li Y."/>
            <person name="Feng L."/>
            <person name="Wang L."/>
        </authorList>
    </citation>
    <scope>NUCLEOTIDE SEQUENCE [LARGE SCALE GENOMIC DNA]</scope>
    <source>
        <strain evidence="2">ATCC 13047 / DSM 30054 / NBRC 13535 / NCTC 10005 / WDCM 00083 / NCDC 279-56</strain>
    </source>
</reference>
<gene>
    <name evidence="1" type="ordered locus">ECL_01044</name>
</gene>
<dbReference type="InterPro" id="IPR016032">
    <property type="entry name" value="Sig_transdc_resp-reg_C-effctor"/>
</dbReference>
<evidence type="ECO:0000313" key="2">
    <source>
        <dbReference type="Proteomes" id="UP000002363"/>
    </source>
</evidence>
<proteinExistence type="predicted"/>
<dbReference type="OrthoDB" id="6609920at2"/>
<dbReference type="GO" id="GO:0003677">
    <property type="term" value="F:DNA binding"/>
    <property type="evidence" value="ECO:0007669"/>
    <property type="project" value="InterPro"/>
</dbReference>
<dbReference type="SUPFAM" id="SSF46894">
    <property type="entry name" value="C-terminal effector domain of the bipartite response regulators"/>
    <property type="match status" value="1"/>
</dbReference>
<protein>
    <recommendedName>
        <fullName evidence="3">LuxR family transcriptional regulator</fullName>
    </recommendedName>
</protein>
<dbReference type="STRING" id="716541.ECL_01044"/>
<dbReference type="RefSeq" id="WP_013095717.1">
    <property type="nucleotide sequence ID" value="NC_014121.1"/>
</dbReference>
<dbReference type="PATRIC" id="fig|716541.4.peg.1299"/>
<dbReference type="eggNOG" id="COG2771">
    <property type="taxonomic scope" value="Bacteria"/>
</dbReference>